<dbReference type="SUPFAM" id="SSF53067">
    <property type="entry name" value="Actin-like ATPase domain"/>
    <property type="match status" value="2"/>
</dbReference>
<gene>
    <name evidence="2" type="ordered locus">Mcup_0845</name>
</gene>
<organism evidence="2 3">
    <name type="scientific">Metallosphaera cuprina (strain Ar-4)</name>
    <dbReference type="NCBI Taxonomy" id="1006006"/>
    <lineage>
        <taxon>Archaea</taxon>
        <taxon>Thermoproteota</taxon>
        <taxon>Thermoprotei</taxon>
        <taxon>Sulfolobales</taxon>
        <taxon>Sulfolobaceae</taxon>
        <taxon>Metallosphaera</taxon>
    </lineage>
</organism>
<protein>
    <submittedName>
        <fullName evidence="2">Hexokinase</fullName>
    </submittedName>
</protein>
<dbReference type="InterPro" id="IPR052519">
    <property type="entry name" value="Euk-type_GlcNAc_Kinase"/>
</dbReference>
<keyword evidence="3" id="KW-1185">Reference proteome</keyword>
<evidence type="ECO:0000259" key="1">
    <source>
        <dbReference type="Pfam" id="PF01869"/>
    </source>
</evidence>
<feature type="domain" description="ATPase BadF/BadG/BcrA/BcrD type" evidence="1">
    <location>
        <begin position="9"/>
        <end position="293"/>
    </location>
</feature>
<dbReference type="Gene3D" id="3.30.420.40">
    <property type="match status" value="2"/>
</dbReference>
<dbReference type="HOGENOM" id="CLU_016274_1_0_2"/>
<evidence type="ECO:0000313" key="2">
    <source>
        <dbReference type="EMBL" id="AEB94950.1"/>
    </source>
</evidence>
<dbReference type="PANTHER" id="PTHR43190">
    <property type="entry name" value="N-ACETYL-D-GLUCOSAMINE KINASE"/>
    <property type="match status" value="1"/>
</dbReference>
<sequence length="303" mass="33475">MPIHLMIVVGIDGGGTKTKGTAVECTNGKGKIISTYETEGSNFHNVGLKRARERILKTIRAITRGNFPDLVVLGLAGLDSRYDYKVLYEGLNDLGMKVIIDNDSYFLLYSQTRGGKGVLTISGTGSVVLGVDGERRIKAEGVGWFLSDTGSAYWAGRKALRHLTRVLQGLEKPSPMSNMIMKYLRVKDVDDLVYWIYHKGHRVEKIASIAKIIDKAIKDGDEVARSIMLTGSQELATSAVRVAKMVGVDRVFVVGGMFNSKLYMENFNEVLLETDMRAIKINHDPSYGALMYALDKINCEVTL</sequence>
<dbReference type="PATRIC" id="fig|1006006.8.peg.843"/>
<dbReference type="InterPro" id="IPR043129">
    <property type="entry name" value="ATPase_NBD"/>
</dbReference>
<dbReference type="InterPro" id="IPR002731">
    <property type="entry name" value="ATPase_BadF"/>
</dbReference>
<dbReference type="PANTHER" id="PTHR43190:SF3">
    <property type="entry name" value="N-ACETYL-D-GLUCOSAMINE KINASE"/>
    <property type="match status" value="1"/>
</dbReference>
<accession>F4G2A2</accession>
<dbReference type="eggNOG" id="arCOG03659">
    <property type="taxonomic scope" value="Archaea"/>
</dbReference>
<name>F4G2A2_METCR</name>
<dbReference type="Pfam" id="PF01869">
    <property type="entry name" value="BcrAD_BadFG"/>
    <property type="match status" value="1"/>
</dbReference>
<reference evidence="2 3" key="1">
    <citation type="journal article" date="2011" name="J. Bacteriol.">
        <title>Complete genome sequence of Metallosphaera cuprina, a metal sulfide-oxidizing archaeon from a hot spring.</title>
        <authorList>
            <person name="Liu L.J."/>
            <person name="You X.Y."/>
            <person name="Zheng H."/>
            <person name="Wang S."/>
            <person name="Jiang C.Y."/>
            <person name="Liu S.J."/>
        </authorList>
    </citation>
    <scope>NUCLEOTIDE SEQUENCE [LARGE SCALE GENOMIC DNA]</scope>
    <source>
        <strain evidence="2 3">Ar-4</strain>
    </source>
</reference>
<proteinExistence type="predicted"/>
<evidence type="ECO:0000313" key="3">
    <source>
        <dbReference type="Proteomes" id="UP000007812"/>
    </source>
</evidence>
<dbReference type="KEGG" id="mcn:Mcup_0845"/>
<dbReference type="STRING" id="1006006.Mcup_0845"/>
<dbReference type="GO" id="GO:0016301">
    <property type="term" value="F:kinase activity"/>
    <property type="evidence" value="ECO:0007669"/>
    <property type="project" value="UniProtKB-KW"/>
</dbReference>
<dbReference type="Proteomes" id="UP000007812">
    <property type="component" value="Chromosome"/>
</dbReference>
<dbReference type="AlphaFoldDB" id="F4G2A2"/>
<dbReference type="EMBL" id="CP002656">
    <property type="protein sequence ID" value="AEB94950.1"/>
    <property type="molecule type" value="Genomic_DNA"/>
</dbReference>